<dbReference type="OMA" id="HVCVFQT"/>
<sequence length="215" mass="23333">MNRADKIDPASPRLHVWVCDIQEKFSSAVAGFDHVAHNTSTMLRAIDAMQSGWGTRVIMTEQVPEKLGPTVASVRDAARAVAGARRHRVSKTAFSMYDVGKAFVGRNSLDEAPVRHVVVGLEAHVCVVQTVLDLLANEPNGVVYVCVDAVSSIRLEDRAVALRRMERAGAILTCTESVVFEMMGDANHPQFRAVSKIVREGATNKPTDCAPLPSI</sequence>
<dbReference type="PANTHER" id="PTHR14119:SF3">
    <property type="entry name" value="ISOCHORISMATASE DOMAIN-CONTAINING PROTEIN 2"/>
    <property type="match status" value="1"/>
</dbReference>
<keyword evidence="4" id="KW-1185">Reference proteome</keyword>
<dbReference type="HOGENOM" id="CLU_066901_0_1_1"/>
<protein>
    <recommendedName>
        <fullName evidence="2">Isochorismatase-like domain-containing protein</fullName>
    </recommendedName>
</protein>
<comment type="similarity">
    <text evidence="1">Belongs to the isochorismatase family.</text>
</comment>
<evidence type="ECO:0000259" key="2">
    <source>
        <dbReference type="Pfam" id="PF00857"/>
    </source>
</evidence>
<gene>
    <name evidence="3" type="ORF">OSTLU_40916</name>
</gene>
<dbReference type="InterPro" id="IPR000868">
    <property type="entry name" value="Isochorismatase-like_dom"/>
</dbReference>
<dbReference type="KEGG" id="olu:OSTLU_40916"/>
<dbReference type="InterPro" id="IPR036380">
    <property type="entry name" value="Isochorismatase-like_sf"/>
</dbReference>
<dbReference type="eggNOG" id="KOG4044">
    <property type="taxonomic scope" value="Eukaryota"/>
</dbReference>
<dbReference type="Proteomes" id="UP000001568">
    <property type="component" value="Chromosome 6"/>
</dbReference>
<organism evidence="3 4">
    <name type="scientific">Ostreococcus lucimarinus (strain CCE9901)</name>
    <dbReference type="NCBI Taxonomy" id="436017"/>
    <lineage>
        <taxon>Eukaryota</taxon>
        <taxon>Viridiplantae</taxon>
        <taxon>Chlorophyta</taxon>
        <taxon>Mamiellophyceae</taxon>
        <taxon>Mamiellales</taxon>
        <taxon>Bathycoccaceae</taxon>
        <taxon>Ostreococcus</taxon>
    </lineage>
</organism>
<dbReference type="Gene3D" id="3.40.50.850">
    <property type="entry name" value="Isochorismatase-like"/>
    <property type="match status" value="1"/>
</dbReference>
<dbReference type="STRING" id="436017.A4RZD6"/>
<dbReference type="PANTHER" id="PTHR14119">
    <property type="entry name" value="HYDROLASE"/>
    <property type="match status" value="1"/>
</dbReference>
<evidence type="ECO:0000313" key="3">
    <source>
        <dbReference type="EMBL" id="ABO96849.1"/>
    </source>
</evidence>
<evidence type="ECO:0000256" key="1">
    <source>
        <dbReference type="ARBA" id="ARBA00006336"/>
    </source>
</evidence>
<feature type="domain" description="Isochorismatase-like" evidence="2">
    <location>
        <begin position="18"/>
        <end position="176"/>
    </location>
</feature>
<dbReference type="RefSeq" id="XP_001418556.1">
    <property type="nucleotide sequence ID" value="XM_001418519.1"/>
</dbReference>
<evidence type="ECO:0000313" key="4">
    <source>
        <dbReference type="Proteomes" id="UP000001568"/>
    </source>
</evidence>
<accession>A4RZD6</accession>
<proteinExistence type="inferred from homology"/>
<name>A4RZD6_OSTLU</name>
<dbReference type="AlphaFoldDB" id="A4RZD6"/>
<dbReference type="SUPFAM" id="SSF52499">
    <property type="entry name" value="Isochorismatase-like hydrolases"/>
    <property type="match status" value="1"/>
</dbReference>
<dbReference type="OrthoDB" id="269496at2759"/>
<dbReference type="Pfam" id="PF00857">
    <property type="entry name" value="Isochorismatase"/>
    <property type="match status" value="1"/>
</dbReference>
<dbReference type="InterPro" id="IPR050993">
    <property type="entry name" value="Isochorismatase_domain"/>
</dbReference>
<dbReference type="GeneID" id="5002365"/>
<dbReference type="EMBL" id="CP000586">
    <property type="protein sequence ID" value="ABO96849.1"/>
    <property type="molecule type" value="Genomic_DNA"/>
</dbReference>
<dbReference type="Gramene" id="ABO96849">
    <property type="protein sequence ID" value="ABO96849"/>
    <property type="gene ID" value="OSTLU_40916"/>
</dbReference>
<reference evidence="3 4" key="1">
    <citation type="journal article" date="2007" name="Proc. Natl. Acad. Sci. U.S.A.">
        <title>The tiny eukaryote Ostreococcus provides genomic insights into the paradox of plankton speciation.</title>
        <authorList>
            <person name="Palenik B."/>
            <person name="Grimwood J."/>
            <person name="Aerts A."/>
            <person name="Rouze P."/>
            <person name="Salamov A."/>
            <person name="Putnam N."/>
            <person name="Dupont C."/>
            <person name="Jorgensen R."/>
            <person name="Derelle E."/>
            <person name="Rombauts S."/>
            <person name="Zhou K."/>
            <person name="Otillar R."/>
            <person name="Merchant S.S."/>
            <person name="Podell S."/>
            <person name="Gaasterland T."/>
            <person name="Napoli C."/>
            <person name="Gendler K."/>
            <person name="Manuell A."/>
            <person name="Tai V."/>
            <person name="Vallon O."/>
            <person name="Piganeau G."/>
            <person name="Jancek S."/>
            <person name="Heijde M."/>
            <person name="Jabbari K."/>
            <person name="Bowler C."/>
            <person name="Lohr M."/>
            <person name="Robbens S."/>
            <person name="Werner G."/>
            <person name="Dubchak I."/>
            <person name="Pazour G.J."/>
            <person name="Ren Q."/>
            <person name="Paulsen I."/>
            <person name="Delwiche C."/>
            <person name="Schmutz J."/>
            <person name="Rokhsar D."/>
            <person name="Van de Peer Y."/>
            <person name="Moreau H."/>
            <person name="Grigoriev I.V."/>
        </authorList>
    </citation>
    <scope>NUCLEOTIDE SEQUENCE [LARGE SCALE GENOMIC DNA]</scope>
    <source>
        <strain evidence="3 4">CCE9901</strain>
    </source>
</reference>